<feature type="compositionally biased region" description="Low complexity" evidence="1">
    <location>
        <begin position="202"/>
        <end position="217"/>
    </location>
</feature>
<dbReference type="OrthoDB" id="2930792at2759"/>
<organism evidence="2 3">
    <name type="scientific">Postia placenta MAD-698-R-SB12</name>
    <dbReference type="NCBI Taxonomy" id="670580"/>
    <lineage>
        <taxon>Eukaryota</taxon>
        <taxon>Fungi</taxon>
        <taxon>Dikarya</taxon>
        <taxon>Basidiomycota</taxon>
        <taxon>Agaricomycotina</taxon>
        <taxon>Agaricomycetes</taxon>
        <taxon>Polyporales</taxon>
        <taxon>Adustoporiaceae</taxon>
        <taxon>Rhodonia</taxon>
    </lineage>
</organism>
<name>A0A1X6MWS9_9APHY</name>
<evidence type="ECO:0000313" key="3">
    <source>
        <dbReference type="Proteomes" id="UP000194127"/>
    </source>
</evidence>
<protein>
    <submittedName>
        <fullName evidence="2">Uncharacterized protein</fullName>
    </submittedName>
</protein>
<sequence length="416" mass="47381">MTVFAPLETEYIVLRIDPVAVAEILEDPILLDAAKSLTPKSYLAYVAKSTPYKVLTTSKVLDFPMPNKPAREIRVQFVGQGLPTRFPRDNVDETMCIPILPETKHPLRRRPLKPQPTFPFANCYHYFCLDHSVCVPVQPFEPDQATSLPDKEMIRCQKYMEEDIYRLYRGREARVEHGSVDSDSCESDFPSPSQQKTLSGRSSVASSQEYSSSVSSSLPPEPNAPSPHCNEAHSTSKAYGVDVLADTYVVATSREPYVRSTHPYPRDIDAEKQFLRDKVFGQSDGDKIKLAPLVYVSLDLSELKEIPDPNGFRDEVEELLKLIKESREREARASEMQAMEHAAGSSHSSWIDLGDMIDIDRADAFGTQWQPQPRWYRRCCAALMRMLKMKRITISQYVVRTTRAVRRRLSRRENSQ</sequence>
<dbReference type="Proteomes" id="UP000194127">
    <property type="component" value="Unassembled WGS sequence"/>
</dbReference>
<feature type="compositionally biased region" description="Polar residues" evidence="1">
    <location>
        <begin position="190"/>
        <end position="201"/>
    </location>
</feature>
<dbReference type="GeneID" id="36330929"/>
<reference evidence="2 3" key="1">
    <citation type="submission" date="2017-04" db="EMBL/GenBank/DDBJ databases">
        <title>Genome Sequence of the Model Brown-Rot Fungus Postia placenta SB12.</title>
        <authorList>
            <consortium name="DOE Joint Genome Institute"/>
            <person name="Gaskell J."/>
            <person name="Kersten P."/>
            <person name="Larrondo L.F."/>
            <person name="Canessa P."/>
            <person name="Martinez D."/>
            <person name="Hibbett D."/>
            <person name="Schmoll M."/>
            <person name="Kubicek C.P."/>
            <person name="Martinez A.T."/>
            <person name="Yadav J."/>
            <person name="Master E."/>
            <person name="Magnuson J.K."/>
            <person name="James T."/>
            <person name="Yaver D."/>
            <person name="Berka R."/>
            <person name="Labutti K."/>
            <person name="Lipzen A."/>
            <person name="Aerts A."/>
            <person name="Barry K."/>
            <person name="Henrissat B."/>
            <person name="Blanchette R."/>
            <person name="Grigoriev I."/>
            <person name="Cullen D."/>
        </authorList>
    </citation>
    <scope>NUCLEOTIDE SEQUENCE [LARGE SCALE GENOMIC DNA]</scope>
    <source>
        <strain evidence="2 3">MAD-698-R-SB12</strain>
    </source>
</reference>
<dbReference type="STRING" id="670580.A0A1X6MWS9"/>
<proteinExistence type="predicted"/>
<dbReference type="AlphaFoldDB" id="A0A1X6MWS9"/>
<keyword evidence="3" id="KW-1185">Reference proteome</keyword>
<evidence type="ECO:0000256" key="1">
    <source>
        <dbReference type="SAM" id="MobiDB-lite"/>
    </source>
</evidence>
<dbReference type="RefSeq" id="XP_024337605.1">
    <property type="nucleotide sequence ID" value="XM_024485980.1"/>
</dbReference>
<gene>
    <name evidence="2" type="ORF">POSPLADRAFT_1146775</name>
</gene>
<dbReference type="EMBL" id="KZ110599">
    <property type="protein sequence ID" value="OSX60811.1"/>
    <property type="molecule type" value="Genomic_DNA"/>
</dbReference>
<accession>A0A1X6MWS9</accession>
<evidence type="ECO:0000313" key="2">
    <source>
        <dbReference type="EMBL" id="OSX60811.1"/>
    </source>
</evidence>
<feature type="region of interest" description="Disordered" evidence="1">
    <location>
        <begin position="178"/>
        <end position="234"/>
    </location>
</feature>